<evidence type="ECO:0000259" key="16">
    <source>
        <dbReference type="PROSITE" id="PS51203"/>
    </source>
</evidence>
<comment type="caution">
    <text evidence="17">The sequence shown here is derived from an EMBL/GenBank/DDBJ whole genome shotgun (WGS) entry which is preliminary data.</text>
</comment>
<dbReference type="PANTHER" id="PTHR12356">
    <property type="entry name" value="NUCLEAR MOVEMENT PROTEIN NUDC"/>
    <property type="match status" value="1"/>
</dbReference>
<dbReference type="GO" id="GO:0051301">
    <property type="term" value="P:cell division"/>
    <property type="evidence" value="ECO:0007669"/>
    <property type="project" value="UniProtKB-KW"/>
</dbReference>
<dbReference type="InterPro" id="IPR032572">
    <property type="entry name" value="NuDC"/>
</dbReference>
<dbReference type="AlphaFoldDB" id="A0AA39F7K5"/>
<dbReference type="EMBL" id="JAQQBS010001422">
    <property type="protein sequence ID" value="KAK0164429.1"/>
    <property type="molecule type" value="Genomic_DNA"/>
</dbReference>
<keyword evidence="8" id="KW-0493">Microtubule</keyword>
<evidence type="ECO:0000256" key="1">
    <source>
        <dbReference type="ARBA" id="ARBA00004186"/>
    </source>
</evidence>
<dbReference type="PROSITE" id="PS51203">
    <property type="entry name" value="CS"/>
    <property type="match status" value="1"/>
</dbReference>
<reference evidence="17" key="2">
    <citation type="submission" date="2023-03" db="EMBL/GenBank/DDBJ databases">
        <authorList>
            <person name="Inwood S.N."/>
            <person name="Skelly J.G."/>
            <person name="Guhlin J."/>
            <person name="Harrop T.W.R."/>
            <person name="Goldson S.G."/>
            <person name="Dearden P.K."/>
        </authorList>
    </citation>
    <scope>NUCLEOTIDE SEQUENCE</scope>
    <source>
        <strain evidence="17">Irish</strain>
        <tissue evidence="17">Whole body</tissue>
    </source>
</reference>
<feature type="region of interest" description="Disordered" evidence="15">
    <location>
        <begin position="118"/>
        <end position="180"/>
    </location>
</feature>
<evidence type="ECO:0000256" key="10">
    <source>
        <dbReference type="ARBA" id="ARBA00023054"/>
    </source>
</evidence>
<evidence type="ECO:0000256" key="4">
    <source>
        <dbReference type="ARBA" id="ARBA00017641"/>
    </source>
</evidence>
<proteinExistence type="inferred from homology"/>
<feature type="compositionally biased region" description="Basic and acidic residues" evidence="15">
    <location>
        <begin position="68"/>
        <end position="94"/>
    </location>
</feature>
<keyword evidence="6" id="KW-0597">Phosphoprotein</keyword>
<feature type="compositionally biased region" description="Polar residues" evidence="15">
    <location>
        <begin position="136"/>
        <end position="145"/>
    </location>
</feature>
<dbReference type="GO" id="GO:0030496">
    <property type="term" value="C:midbody"/>
    <property type="evidence" value="ECO:0007669"/>
    <property type="project" value="UniProtKB-SubCell"/>
</dbReference>
<feature type="region of interest" description="Disordered" evidence="15">
    <location>
        <begin position="67"/>
        <end position="98"/>
    </location>
</feature>
<evidence type="ECO:0000256" key="13">
    <source>
        <dbReference type="ARBA" id="ARBA00030427"/>
    </source>
</evidence>
<dbReference type="SUPFAM" id="SSF49764">
    <property type="entry name" value="HSP20-like chaperones"/>
    <property type="match status" value="1"/>
</dbReference>
<protein>
    <recommendedName>
        <fullName evidence="4">Nuclear migration protein nudC</fullName>
    </recommendedName>
    <alternativeName>
        <fullName evidence="13">Nuclear distribution protein C homolog</fullName>
    </alternativeName>
</protein>
<dbReference type="InterPro" id="IPR007052">
    <property type="entry name" value="CS_dom"/>
</dbReference>
<feature type="domain" description="CS" evidence="16">
    <location>
        <begin position="176"/>
        <end position="267"/>
    </location>
</feature>
<dbReference type="Gene3D" id="2.60.40.790">
    <property type="match status" value="1"/>
</dbReference>
<dbReference type="InterPro" id="IPR008978">
    <property type="entry name" value="HSP20-like_chaperone"/>
</dbReference>
<evidence type="ECO:0000256" key="2">
    <source>
        <dbReference type="ARBA" id="ARBA00004214"/>
    </source>
</evidence>
<gene>
    <name evidence="17" type="ORF">PV328_003060</name>
</gene>
<evidence type="ECO:0000313" key="17">
    <source>
        <dbReference type="EMBL" id="KAK0164429.1"/>
    </source>
</evidence>
<evidence type="ECO:0000256" key="12">
    <source>
        <dbReference type="ARBA" id="ARBA00023306"/>
    </source>
</evidence>
<dbReference type="Pfam" id="PF04969">
    <property type="entry name" value="CS"/>
    <property type="match status" value="1"/>
</dbReference>
<evidence type="ECO:0000256" key="8">
    <source>
        <dbReference type="ARBA" id="ARBA00022701"/>
    </source>
</evidence>
<keyword evidence="7" id="KW-0132">Cell division</keyword>
<evidence type="ECO:0000256" key="3">
    <source>
        <dbReference type="ARBA" id="ARBA00010513"/>
    </source>
</evidence>
<evidence type="ECO:0000256" key="15">
    <source>
        <dbReference type="SAM" id="MobiDB-lite"/>
    </source>
</evidence>
<sequence length="340" mass="38760">MMKEEQFDGMLLAMAQQHEGGVQDLLDTIFSFLARKTDFYTGGGEGAAEKLVNSKFKKHQATALARENIAREERAEQMRKHKERIEKKKKKEAEEYLEDNQSKIVELTDEQAEKLQAEIDNKSKNKSLSEPVAGPSGNSSIQSIDNVEKSNNDENGTEELDADEKDKLAPNSGNGADMPNYKWSQTLQEIELKVPLKVNFTVRPKDVTVVITKKHLTCGVKGQTPIIDGDFPYEVKIEESTWVIEDNKVLVINLEKVNKMQWWPHIVTTDPEISTKKVNPEPSKLSDLDGETRGLVEKMMYDQRQKELGLPTSDEQKKQDVIKKFMEQHPEMDFSKCKFN</sequence>
<evidence type="ECO:0000256" key="7">
    <source>
        <dbReference type="ARBA" id="ARBA00022618"/>
    </source>
</evidence>
<keyword evidence="5" id="KW-0963">Cytoplasm</keyword>
<accession>A0AA39F7K5</accession>
<dbReference type="InterPro" id="IPR037898">
    <property type="entry name" value="NudC_fam"/>
</dbReference>
<evidence type="ECO:0000256" key="11">
    <source>
        <dbReference type="ARBA" id="ARBA00023212"/>
    </source>
</evidence>
<keyword evidence="10" id="KW-0175">Coiled coil</keyword>
<dbReference type="GO" id="GO:0051082">
    <property type="term" value="F:unfolded protein binding"/>
    <property type="evidence" value="ECO:0007669"/>
    <property type="project" value="TreeGrafter"/>
</dbReference>
<dbReference type="InterPro" id="IPR025934">
    <property type="entry name" value="NudC_N_dom"/>
</dbReference>
<dbReference type="FunFam" id="2.60.40.790:FF:000001">
    <property type="entry name" value="Nuclear migration protein nudC"/>
    <property type="match status" value="1"/>
</dbReference>
<evidence type="ECO:0000256" key="5">
    <source>
        <dbReference type="ARBA" id="ARBA00022490"/>
    </source>
</evidence>
<evidence type="ECO:0000313" key="18">
    <source>
        <dbReference type="Proteomes" id="UP001168990"/>
    </source>
</evidence>
<evidence type="ECO:0000256" key="9">
    <source>
        <dbReference type="ARBA" id="ARBA00022776"/>
    </source>
</evidence>
<dbReference type="GO" id="GO:0006457">
    <property type="term" value="P:protein folding"/>
    <property type="evidence" value="ECO:0007669"/>
    <property type="project" value="TreeGrafter"/>
</dbReference>
<dbReference type="Pfam" id="PF16273">
    <property type="entry name" value="NuDC"/>
    <property type="match status" value="1"/>
</dbReference>
<keyword evidence="11" id="KW-0206">Cytoskeleton</keyword>
<keyword evidence="12" id="KW-0131">Cell cycle</keyword>
<organism evidence="17 18">
    <name type="scientific">Microctonus aethiopoides</name>
    <dbReference type="NCBI Taxonomy" id="144406"/>
    <lineage>
        <taxon>Eukaryota</taxon>
        <taxon>Metazoa</taxon>
        <taxon>Ecdysozoa</taxon>
        <taxon>Arthropoda</taxon>
        <taxon>Hexapoda</taxon>
        <taxon>Insecta</taxon>
        <taxon>Pterygota</taxon>
        <taxon>Neoptera</taxon>
        <taxon>Endopterygota</taxon>
        <taxon>Hymenoptera</taxon>
        <taxon>Apocrita</taxon>
        <taxon>Ichneumonoidea</taxon>
        <taxon>Braconidae</taxon>
        <taxon>Euphorinae</taxon>
        <taxon>Microctonus</taxon>
    </lineage>
</organism>
<dbReference type="GO" id="GO:0005819">
    <property type="term" value="C:spindle"/>
    <property type="evidence" value="ECO:0007669"/>
    <property type="project" value="UniProtKB-SubCell"/>
</dbReference>
<dbReference type="Proteomes" id="UP001168990">
    <property type="component" value="Unassembled WGS sequence"/>
</dbReference>
<comment type="similarity">
    <text evidence="3">Belongs to the nudC family.</text>
</comment>
<dbReference type="Pfam" id="PF14050">
    <property type="entry name" value="Nudc_N"/>
    <property type="match status" value="1"/>
</dbReference>
<reference evidence="17" key="1">
    <citation type="journal article" date="2023" name="bioRxiv">
        <title>Scaffold-level genome assemblies of two parasitoid biocontrol wasps reveal the parthenogenesis mechanism and an associated novel virus.</title>
        <authorList>
            <person name="Inwood S."/>
            <person name="Skelly J."/>
            <person name="Guhlin J."/>
            <person name="Harrop T."/>
            <person name="Goldson S."/>
            <person name="Dearden P."/>
        </authorList>
    </citation>
    <scope>NUCLEOTIDE SEQUENCE</scope>
    <source>
        <strain evidence="17">Irish</strain>
        <tissue evidence="17">Whole body</tissue>
    </source>
</reference>
<dbReference type="GO" id="GO:0005874">
    <property type="term" value="C:microtubule"/>
    <property type="evidence" value="ECO:0007669"/>
    <property type="project" value="UniProtKB-KW"/>
</dbReference>
<comment type="subcellular location">
    <subcellularLocation>
        <location evidence="1">Cytoplasm</location>
        <location evidence="1">Cytoskeleton</location>
        <location evidence="1">Spindle</location>
    </subcellularLocation>
    <subcellularLocation>
        <location evidence="2">Midbody</location>
    </subcellularLocation>
</comment>
<evidence type="ECO:0000256" key="6">
    <source>
        <dbReference type="ARBA" id="ARBA00022553"/>
    </source>
</evidence>
<dbReference type="CDD" id="cd06492">
    <property type="entry name" value="p23_mNUDC_like"/>
    <property type="match status" value="1"/>
</dbReference>
<name>A0AA39F7K5_9HYME</name>
<dbReference type="PANTHER" id="PTHR12356:SF3">
    <property type="entry name" value="NUCLEAR MIGRATION PROTEIN NUDC"/>
    <property type="match status" value="1"/>
</dbReference>
<dbReference type="GO" id="GO:0005737">
    <property type="term" value="C:cytoplasm"/>
    <property type="evidence" value="ECO:0007669"/>
    <property type="project" value="TreeGrafter"/>
</dbReference>
<keyword evidence="9" id="KW-0498">Mitosis</keyword>
<comment type="function">
    <text evidence="14">Plays a role in neurogenesis and neuronal migration. Necessary for correct formation of mitotic spindles and chromosome separation during mitosis. Necessary for cytokinesis and cell proliferation.</text>
</comment>
<evidence type="ECO:0000256" key="14">
    <source>
        <dbReference type="ARBA" id="ARBA00046142"/>
    </source>
</evidence>
<keyword evidence="18" id="KW-1185">Reference proteome</keyword>